<evidence type="ECO:0000256" key="1">
    <source>
        <dbReference type="SAM" id="MobiDB-lite"/>
    </source>
</evidence>
<sequence length="196" mass="22443">MLLNILQLMFCVIPFAVSLTLYKSNKRCMAVFYMAMARSDKARKLYAQIWLICLLLFHYVYACGHIGEFGILLSTGVCAAMFSFKRTDNWFRKLLDCPRAFVILALVTVVIGFVPHLYTLSVTVTFLLLAALFYPSGRVMSECKDAEKRTEWVKYSQTLSESYYDNHHAGLPHNADNGNSVHPQNNNHQKQDDNEK</sequence>
<evidence type="ECO:0008006" key="5">
    <source>
        <dbReference type="Google" id="ProtNLM"/>
    </source>
</evidence>
<name>A0A3E4Q455_BACUN</name>
<dbReference type="Proteomes" id="UP000260874">
    <property type="component" value="Unassembled WGS sequence"/>
</dbReference>
<keyword evidence="2" id="KW-0812">Transmembrane</keyword>
<dbReference type="AlphaFoldDB" id="A0A3E4Q455"/>
<feature type="transmembrane region" description="Helical" evidence="2">
    <location>
        <begin position="45"/>
        <end position="61"/>
    </location>
</feature>
<evidence type="ECO:0000313" key="3">
    <source>
        <dbReference type="EMBL" id="RGK87116.1"/>
    </source>
</evidence>
<keyword evidence="2" id="KW-1133">Transmembrane helix</keyword>
<protein>
    <recommendedName>
        <fullName evidence="5">Transmembrane protein</fullName>
    </recommendedName>
</protein>
<feature type="compositionally biased region" description="Polar residues" evidence="1">
    <location>
        <begin position="176"/>
        <end position="188"/>
    </location>
</feature>
<feature type="region of interest" description="Disordered" evidence="1">
    <location>
        <begin position="174"/>
        <end position="196"/>
    </location>
</feature>
<keyword evidence="2" id="KW-0472">Membrane</keyword>
<feature type="transmembrane region" description="Helical" evidence="2">
    <location>
        <begin position="6"/>
        <end position="24"/>
    </location>
</feature>
<evidence type="ECO:0000256" key="2">
    <source>
        <dbReference type="SAM" id="Phobius"/>
    </source>
</evidence>
<proteinExistence type="predicted"/>
<dbReference type="EMBL" id="QSRB01000003">
    <property type="protein sequence ID" value="RGK87116.1"/>
    <property type="molecule type" value="Genomic_DNA"/>
</dbReference>
<dbReference type="RefSeq" id="WP_117703380.1">
    <property type="nucleotide sequence ID" value="NZ_QSRB01000003.1"/>
</dbReference>
<feature type="transmembrane region" description="Helical" evidence="2">
    <location>
        <begin position="120"/>
        <end position="140"/>
    </location>
</feature>
<feature type="transmembrane region" description="Helical" evidence="2">
    <location>
        <begin position="67"/>
        <end position="84"/>
    </location>
</feature>
<gene>
    <name evidence="3" type="ORF">DXC91_04890</name>
</gene>
<feature type="transmembrane region" description="Helical" evidence="2">
    <location>
        <begin position="96"/>
        <end position="114"/>
    </location>
</feature>
<evidence type="ECO:0000313" key="4">
    <source>
        <dbReference type="Proteomes" id="UP000260874"/>
    </source>
</evidence>
<accession>A0A3E4Q455</accession>
<organism evidence="3 4">
    <name type="scientific">Bacteroides uniformis</name>
    <dbReference type="NCBI Taxonomy" id="820"/>
    <lineage>
        <taxon>Bacteria</taxon>
        <taxon>Pseudomonadati</taxon>
        <taxon>Bacteroidota</taxon>
        <taxon>Bacteroidia</taxon>
        <taxon>Bacteroidales</taxon>
        <taxon>Bacteroidaceae</taxon>
        <taxon>Bacteroides</taxon>
    </lineage>
</organism>
<reference evidence="3 4" key="1">
    <citation type="submission" date="2018-08" db="EMBL/GenBank/DDBJ databases">
        <title>A genome reference for cultivated species of the human gut microbiota.</title>
        <authorList>
            <person name="Zou Y."/>
            <person name="Xue W."/>
            <person name="Luo G."/>
        </authorList>
    </citation>
    <scope>NUCLEOTIDE SEQUENCE [LARGE SCALE GENOMIC DNA]</scope>
    <source>
        <strain evidence="3 4">TF09-22</strain>
    </source>
</reference>
<comment type="caution">
    <text evidence="3">The sequence shown here is derived from an EMBL/GenBank/DDBJ whole genome shotgun (WGS) entry which is preliminary data.</text>
</comment>